<reference evidence="1 2" key="1">
    <citation type="journal article" date="2017" name="BMC Genomics">
        <title>Comparative genomic and phylogenomic analyses of the Bifidobacteriaceae family.</title>
        <authorList>
            <person name="Lugli G.A."/>
            <person name="Milani C."/>
            <person name="Turroni F."/>
            <person name="Duranti S."/>
            <person name="Mancabelli L."/>
            <person name="Mangifesta M."/>
            <person name="Ferrario C."/>
            <person name="Modesto M."/>
            <person name="Mattarelli P."/>
            <person name="Jiri K."/>
            <person name="van Sinderen D."/>
            <person name="Ventura M."/>
        </authorList>
    </citation>
    <scope>NUCLEOTIDE SEQUENCE [LARGE SCALE GENOMIC DNA]</scope>
    <source>
        <strain evidence="1 2">DSM 24742</strain>
    </source>
</reference>
<dbReference type="EMBL" id="MWWR01000010">
    <property type="protein sequence ID" value="OZG51230.1"/>
    <property type="molecule type" value="Genomic_DNA"/>
</dbReference>
<proteinExistence type="predicted"/>
<gene>
    <name evidence="1" type="ORF">PSRA_1272</name>
</gene>
<comment type="caution">
    <text evidence="1">The sequence shown here is derived from an EMBL/GenBank/DDBJ whole genome shotgun (WGS) entry which is preliminary data.</text>
</comment>
<name>A0A261EWI5_9BIFI</name>
<keyword evidence="2" id="KW-1185">Reference proteome</keyword>
<dbReference type="Proteomes" id="UP000216725">
    <property type="component" value="Unassembled WGS sequence"/>
</dbReference>
<dbReference type="RefSeq" id="WP_094661084.1">
    <property type="nucleotide sequence ID" value="NZ_MWWR01000010.1"/>
</dbReference>
<protein>
    <submittedName>
        <fullName evidence="1">Uncharacterized protein</fullName>
    </submittedName>
</protein>
<evidence type="ECO:0000313" key="1">
    <source>
        <dbReference type="EMBL" id="OZG51230.1"/>
    </source>
</evidence>
<sequence length="96" mass="11401">MATKREYEEMRAKYEKEWLCLDRVGEAVCENDGYGHKKGETYHYDDRFPREWDNKVVDIRMIAVELDQIINALNQLVALERVRLEYGPGRTADYGR</sequence>
<organism evidence="1 2">
    <name type="scientific">Pseudoscardovia radai</name>
    <dbReference type="NCBI Taxonomy" id="987066"/>
    <lineage>
        <taxon>Bacteria</taxon>
        <taxon>Bacillati</taxon>
        <taxon>Actinomycetota</taxon>
        <taxon>Actinomycetes</taxon>
        <taxon>Bifidobacteriales</taxon>
        <taxon>Bifidobacteriaceae</taxon>
        <taxon>Pseudoscardovia</taxon>
    </lineage>
</organism>
<evidence type="ECO:0000313" key="2">
    <source>
        <dbReference type="Proteomes" id="UP000216725"/>
    </source>
</evidence>
<dbReference type="AlphaFoldDB" id="A0A261EWI5"/>
<accession>A0A261EWI5</accession>